<evidence type="ECO:0000313" key="2">
    <source>
        <dbReference type="EMBL" id="KAJ8310294.1"/>
    </source>
</evidence>
<dbReference type="Proteomes" id="UP001217089">
    <property type="component" value="Unassembled WGS sequence"/>
</dbReference>
<comment type="caution">
    <text evidence="2">The sequence shown here is derived from an EMBL/GenBank/DDBJ whole genome shotgun (WGS) entry which is preliminary data.</text>
</comment>
<keyword evidence="1" id="KW-1133">Transmembrane helix</keyword>
<feature type="transmembrane region" description="Helical" evidence="1">
    <location>
        <begin position="70"/>
        <end position="92"/>
    </location>
</feature>
<feature type="transmembrane region" description="Helical" evidence="1">
    <location>
        <begin position="342"/>
        <end position="363"/>
    </location>
</feature>
<evidence type="ECO:0000313" key="3">
    <source>
        <dbReference type="Proteomes" id="UP001217089"/>
    </source>
</evidence>
<feature type="transmembrane region" description="Helical" evidence="1">
    <location>
        <begin position="38"/>
        <end position="58"/>
    </location>
</feature>
<reference evidence="2 3" key="1">
    <citation type="submission" date="2022-12" db="EMBL/GenBank/DDBJ databases">
        <title>Chromosome-level genome of Tegillarca granosa.</title>
        <authorList>
            <person name="Kim J."/>
        </authorList>
    </citation>
    <scope>NUCLEOTIDE SEQUENCE [LARGE SCALE GENOMIC DNA]</scope>
    <source>
        <strain evidence="2">Teg-2019</strain>
        <tissue evidence="2">Adductor muscle</tissue>
    </source>
</reference>
<dbReference type="InterPro" id="IPR011701">
    <property type="entry name" value="MFS"/>
</dbReference>
<protein>
    <submittedName>
        <fullName evidence="2">Uncharacterized protein</fullName>
    </submittedName>
</protein>
<dbReference type="PANTHER" id="PTHR11360:SF284">
    <property type="entry name" value="EG:103B4.3 PROTEIN-RELATED"/>
    <property type="match status" value="1"/>
</dbReference>
<accession>A0ABQ9EYQ5</accession>
<dbReference type="PANTHER" id="PTHR11360">
    <property type="entry name" value="MONOCARBOXYLATE TRANSPORTER"/>
    <property type="match status" value="1"/>
</dbReference>
<name>A0ABQ9EYQ5_TEGGR</name>
<dbReference type="Gene3D" id="1.20.1250.20">
    <property type="entry name" value="MFS general substrate transporter like domains"/>
    <property type="match status" value="1"/>
</dbReference>
<feature type="transmembrane region" description="Helical" evidence="1">
    <location>
        <begin position="369"/>
        <end position="392"/>
    </location>
</feature>
<evidence type="ECO:0000256" key="1">
    <source>
        <dbReference type="SAM" id="Phobius"/>
    </source>
</evidence>
<keyword evidence="1" id="KW-0472">Membrane</keyword>
<dbReference type="InterPro" id="IPR036259">
    <property type="entry name" value="MFS_trans_sf"/>
</dbReference>
<keyword evidence="1" id="KW-0812">Transmembrane</keyword>
<dbReference type="SUPFAM" id="SSF103473">
    <property type="entry name" value="MFS general substrate transporter"/>
    <property type="match status" value="1"/>
</dbReference>
<proteinExistence type="predicted"/>
<feature type="transmembrane region" description="Helical" evidence="1">
    <location>
        <begin position="310"/>
        <end position="330"/>
    </location>
</feature>
<keyword evidence="3" id="KW-1185">Reference proteome</keyword>
<feature type="transmembrane region" description="Helical" evidence="1">
    <location>
        <begin position="458"/>
        <end position="477"/>
    </location>
</feature>
<sequence length="537" mass="60958">MQIYTKSSSKNIKKRVGAGLVSGPTFIILGRYFKKKRLPVNLIVMASGSFGGVIFPPLCQSLINTYSVKGALIVLGGMLMNVLVSGALMRPIEFYKPKIKRKEQKQQDSVLKPLINENMDGLPPRSFSLSDSTYSPLARRAMLYRMRSRTITESSNNTPQSVDDGALLSIKKPPEKDLFSIQHTGLESIEDIRSKKRRKTDLPLYSCHGDMINIALSDIKFRKKLKSQTNEYSSKIFENGYSKEDISKSKSSKIDENFEENCCKQMFDTKVFKNRTFSILFCVTLLSYTALNYPIIYLPLLATDIGHKGQFLSVLVTISSATDCACRICFSIVSVKKYVIPSNVLIVLSLICTGMLNCLTSLYSEYWMLVLYSIIHGFFCAVMFCVCFGNFCIHVGHKMYIQGFSIFMLCHGILQMLFALVFGLSSLCCWSGKAKTAISHNISQYFSLLRDITRSYETSFYLIGAFLLTSAVLYSLAEFSSFLRKKKRNTNAKYENELSELNVPVVYHSRRRRSNDCLRKKEYCLKHRIIELCVINN</sequence>
<dbReference type="EMBL" id="JARBDR010000640">
    <property type="protein sequence ID" value="KAJ8310294.1"/>
    <property type="molecule type" value="Genomic_DNA"/>
</dbReference>
<dbReference type="InterPro" id="IPR050327">
    <property type="entry name" value="Proton-linked_MCT"/>
</dbReference>
<dbReference type="Pfam" id="PF07690">
    <property type="entry name" value="MFS_1"/>
    <property type="match status" value="1"/>
</dbReference>
<organism evidence="2 3">
    <name type="scientific">Tegillarca granosa</name>
    <name type="common">Malaysian cockle</name>
    <name type="synonym">Anadara granosa</name>
    <dbReference type="NCBI Taxonomy" id="220873"/>
    <lineage>
        <taxon>Eukaryota</taxon>
        <taxon>Metazoa</taxon>
        <taxon>Spiralia</taxon>
        <taxon>Lophotrochozoa</taxon>
        <taxon>Mollusca</taxon>
        <taxon>Bivalvia</taxon>
        <taxon>Autobranchia</taxon>
        <taxon>Pteriomorphia</taxon>
        <taxon>Arcoida</taxon>
        <taxon>Arcoidea</taxon>
        <taxon>Arcidae</taxon>
        <taxon>Tegillarca</taxon>
    </lineage>
</organism>
<feature type="transmembrane region" description="Helical" evidence="1">
    <location>
        <begin position="404"/>
        <end position="424"/>
    </location>
</feature>
<gene>
    <name evidence="2" type="ORF">KUTeg_012159</name>
</gene>
<feature type="transmembrane region" description="Helical" evidence="1">
    <location>
        <begin position="276"/>
        <end position="298"/>
    </location>
</feature>